<feature type="compositionally biased region" description="Polar residues" evidence="1">
    <location>
        <begin position="461"/>
        <end position="474"/>
    </location>
</feature>
<reference evidence="4 5" key="1">
    <citation type="journal article" date="2008" name="Proc. Natl. Acad. Sci. U.S.A.">
        <title>The genome of Cyanothece 51142, a unicellular diazotrophic cyanobacterium important in the marine nitrogen cycle.</title>
        <authorList>
            <person name="Welsh E.A."/>
            <person name="Liberton M."/>
            <person name="Stoeckel J."/>
            <person name="Loh T."/>
            <person name="Elvitigala T."/>
            <person name="Wang C."/>
            <person name="Wollam A."/>
            <person name="Fulton R.S."/>
            <person name="Clifton S.W."/>
            <person name="Jacobs J.M."/>
            <person name="Aurora R."/>
            <person name="Ghosh B.K."/>
            <person name="Sherman L.A."/>
            <person name="Smith R.D."/>
            <person name="Wilson R.K."/>
            <person name="Pakrasi H.B."/>
        </authorList>
    </citation>
    <scope>NUCLEOTIDE SEQUENCE [LARGE SCALE GENOMIC DNA]</scope>
    <source>
        <strain evidence="5">ATCC 51142 / BH68</strain>
    </source>
</reference>
<dbReference type="eggNOG" id="COG4726">
    <property type="taxonomic scope" value="Bacteria"/>
</dbReference>
<feature type="region of interest" description="Disordered" evidence="1">
    <location>
        <begin position="453"/>
        <end position="474"/>
    </location>
</feature>
<feature type="transmembrane region" description="Helical" evidence="2">
    <location>
        <begin position="24"/>
        <end position="45"/>
    </location>
</feature>
<dbReference type="Proteomes" id="UP000001203">
    <property type="component" value="Chromosome circular"/>
</dbReference>
<feature type="domain" description="DUF7305" evidence="3">
    <location>
        <begin position="324"/>
        <end position="423"/>
    </location>
</feature>
<dbReference type="HOGENOM" id="CLU_042919_0_0_3"/>
<dbReference type="STRING" id="43989.cce_3647"/>
<sequence>MFPNNAMNLKLKLLLLNRNNDQGMALAFALSIGVIMMLAGTIMIVRSQTDQTHVQAQQSTAESVSAAEVGATRIFSLLNENRYLAMYPDCNSRDINGLCGDTGTTPSWANAINVPKLTVCEEGKATNVREIALNQDWQPIDPNNTKQGEYRLLSYEYANPGIAPGKGKLTVEGRIRAHNDFTGSVSQLTVEIPVSPGPVEGTPIPGVWLNDDPTDATGNNGVEGDVLMGNCNLTKEQLAELNVTGTDPQTGQPYQAKHTNLEFPDPPEIPSTAIYLGVVGENKDGTLAGISGDITLPRVGDTPVTKTINNKTVEVYEYEVEEINFDSGSHSLTIEPGKKVTLYLNGSMIVKSNSGIIHSCTNSDGTPIAGCLPTDFQIYGLGDATNTICTAGNKRIEAFIFAPEYIVGTAGTGGGQGGIKGTIWAKEWSNSKSCGSQTSNTAVVQTARWEDLGLEPKNTPPLLSNTSSWKRNQR</sequence>
<dbReference type="InterPro" id="IPR055729">
    <property type="entry name" value="DUF7305"/>
</dbReference>
<evidence type="ECO:0000256" key="1">
    <source>
        <dbReference type="SAM" id="MobiDB-lite"/>
    </source>
</evidence>
<keyword evidence="2" id="KW-1133">Transmembrane helix</keyword>
<evidence type="ECO:0000313" key="5">
    <source>
        <dbReference type="Proteomes" id="UP000001203"/>
    </source>
</evidence>
<evidence type="ECO:0000256" key="2">
    <source>
        <dbReference type="SAM" id="Phobius"/>
    </source>
</evidence>
<evidence type="ECO:0000313" key="4">
    <source>
        <dbReference type="EMBL" id="ACB52995.1"/>
    </source>
</evidence>
<keyword evidence="2" id="KW-0812">Transmembrane</keyword>
<accession>B1X0V6</accession>
<keyword evidence="2" id="KW-0472">Membrane</keyword>
<dbReference type="KEGG" id="cyt:cce_3647"/>
<proteinExistence type="predicted"/>
<protein>
    <recommendedName>
        <fullName evidence="3">DUF7305 domain-containing protein</fullName>
    </recommendedName>
</protein>
<name>B1X0V6_CROS5</name>
<keyword evidence="5" id="KW-1185">Reference proteome</keyword>
<organism evidence="4 5">
    <name type="scientific">Crocosphaera subtropica (strain ATCC 51142 / BH68)</name>
    <name type="common">Cyanothece sp. (strain ATCC 51142)</name>
    <dbReference type="NCBI Taxonomy" id="43989"/>
    <lineage>
        <taxon>Bacteria</taxon>
        <taxon>Bacillati</taxon>
        <taxon>Cyanobacteriota</taxon>
        <taxon>Cyanophyceae</taxon>
        <taxon>Oscillatoriophycideae</taxon>
        <taxon>Chroococcales</taxon>
        <taxon>Aphanothecaceae</taxon>
        <taxon>Crocosphaera</taxon>
        <taxon>Crocosphaera subtropica</taxon>
    </lineage>
</organism>
<dbReference type="Pfam" id="PF23981">
    <property type="entry name" value="DUF7305"/>
    <property type="match status" value="1"/>
</dbReference>
<dbReference type="EMBL" id="CP000806">
    <property type="protein sequence ID" value="ACB52995.1"/>
    <property type="molecule type" value="Genomic_DNA"/>
</dbReference>
<dbReference type="AlphaFoldDB" id="B1X0V6"/>
<gene>
    <name evidence="4" type="ordered locus">cce_3647</name>
</gene>
<evidence type="ECO:0000259" key="3">
    <source>
        <dbReference type="Pfam" id="PF23981"/>
    </source>
</evidence>